<feature type="transmembrane region" description="Helical" evidence="1">
    <location>
        <begin position="75"/>
        <end position="97"/>
    </location>
</feature>
<keyword evidence="3" id="KW-0378">Hydrolase</keyword>
<reference evidence="3 4" key="1">
    <citation type="submission" date="2019-11" db="EMBL/GenBank/DDBJ databases">
        <title>Novel species isolated from a subtropical stream in China.</title>
        <authorList>
            <person name="Lu H."/>
        </authorList>
    </citation>
    <scope>NUCLEOTIDE SEQUENCE [LARGE SCALE GENOMIC DNA]</scope>
    <source>
        <strain evidence="3 4">FT92W</strain>
    </source>
</reference>
<dbReference type="Proteomes" id="UP000446768">
    <property type="component" value="Unassembled WGS sequence"/>
</dbReference>
<protein>
    <submittedName>
        <fullName evidence="3">CPBP family intramembrane metalloprotease</fullName>
    </submittedName>
</protein>
<feature type="transmembrane region" description="Helical" evidence="1">
    <location>
        <begin position="45"/>
        <end position="63"/>
    </location>
</feature>
<name>A0A7X2LSR3_9BURK</name>
<dbReference type="GO" id="GO:0080120">
    <property type="term" value="P:CAAX-box protein maturation"/>
    <property type="evidence" value="ECO:0007669"/>
    <property type="project" value="UniProtKB-ARBA"/>
</dbReference>
<proteinExistence type="predicted"/>
<dbReference type="GO" id="GO:0004175">
    <property type="term" value="F:endopeptidase activity"/>
    <property type="evidence" value="ECO:0007669"/>
    <property type="project" value="UniProtKB-ARBA"/>
</dbReference>
<keyword evidence="1" id="KW-0472">Membrane</keyword>
<feature type="transmembrane region" description="Helical" evidence="1">
    <location>
        <begin position="122"/>
        <end position="140"/>
    </location>
</feature>
<dbReference type="GO" id="GO:0008237">
    <property type="term" value="F:metallopeptidase activity"/>
    <property type="evidence" value="ECO:0007669"/>
    <property type="project" value="UniProtKB-KW"/>
</dbReference>
<evidence type="ECO:0000259" key="2">
    <source>
        <dbReference type="Pfam" id="PF02517"/>
    </source>
</evidence>
<sequence>MTLPELLLTLYLLLILPAHAIWRSRKAPAGDRPRMKIYVSNITRLALLLLALAVCAAWSGYTARQMGVAWPPGTAGQWGLVVAVVALVALHIGGTLYERRMSPEKRAAGEAKMREQQTLPTTPREMALFAVLSVLLGAGWELLYRGFLLLVLTPLTGVAGAVTLSALAYGSGHGYNGLKPFIGSIVAAFAFTLAYVWTGSLWWLMVIHIALPLSAGWSVYRRAAK</sequence>
<keyword evidence="1" id="KW-1133">Transmembrane helix</keyword>
<evidence type="ECO:0000313" key="4">
    <source>
        <dbReference type="Proteomes" id="UP000446768"/>
    </source>
</evidence>
<evidence type="ECO:0000313" key="3">
    <source>
        <dbReference type="EMBL" id="MRV73815.1"/>
    </source>
</evidence>
<keyword evidence="3" id="KW-0482">Metalloprotease</keyword>
<accession>A0A7X2LSR3</accession>
<organism evidence="3 4">
    <name type="scientific">Pseudoduganella rivuli</name>
    <dbReference type="NCBI Taxonomy" id="2666085"/>
    <lineage>
        <taxon>Bacteria</taxon>
        <taxon>Pseudomonadati</taxon>
        <taxon>Pseudomonadota</taxon>
        <taxon>Betaproteobacteria</taxon>
        <taxon>Burkholderiales</taxon>
        <taxon>Oxalobacteraceae</taxon>
        <taxon>Telluria group</taxon>
        <taxon>Pseudoduganella</taxon>
    </lineage>
</organism>
<feature type="transmembrane region" description="Helical" evidence="1">
    <location>
        <begin position="181"/>
        <end position="197"/>
    </location>
</feature>
<feature type="transmembrane region" description="Helical" evidence="1">
    <location>
        <begin position="203"/>
        <end position="220"/>
    </location>
</feature>
<feature type="transmembrane region" description="Helical" evidence="1">
    <location>
        <begin position="146"/>
        <end position="169"/>
    </location>
</feature>
<comment type="caution">
    <text evidence="3">The sequence shown here is derived from an EMBL/GenBank/DDBJ whole genome shotgun (WGS) entry which is preliminary data.</text>
</comment>
<dbReference type="GO" id="GO:0006508">
    <property type="term" value="P:proteolysis"/>
    <property type="evidence" value="ECO:0007669"/>
    <property type="project" value="UniProtKB-KW"/>
</dbReference>
<evidence type="ECO:0000256" key="1">
    <source>
        <dbReference type="SAM" id="Phobius"/>
    </source>
</evidence>
<dbReference type="EMBL" id="WKJJ01000012">
    <property type="protein sequence ID" value="MRV73815.1"/>
    <property type="molecule type" value="Genomic_DNA"/>
</dbReference>
<keyword evidence="1" id="KW-0812">Transmembrane</keyword>
<keyword evidence="3" id="KW-0645">Protease</keyword>
<dbReference type="InterPro" id="IPR003675">
    <property type="entry name" value="Rce1/LyrA-like_dom"/>
</dbReference>
<dbReference type="AlphaFoldDB" id="A0A7X2LSR3"/>
<gene>
    <name evidence="3" type="ORF">GJ700_19060</name>
</gene>
<keyword evidence="4" id="KW-1185">Reference proteome</keyword>
<dbReference type="Pfam" id="PF02517">
    <property type="entry name" value="Rce1-like"/>
    <property type="match status" value="1"/>
</dbReference>
<feature type="transmembrane region" description="Helical" evidence="1">
    <location>
        <begin position="6"/>
        <end position="24"/>
    </location>
</feature>
<feature type="domain" description="CAAX prenyl protease 2/Lysostaphin resistance protein A-like" evidence="2">
    <location>
        <begin position="126"/>
        <end position="210"/>
    </location>
</feature>